<dbReference type="PROSITE" id="PS51257">
    <property type="entry name" value="PROKAR_LIPOPROTEIN"/>
    <property type="match status" value="1"/>
</dbReference>
<feature type="compositionally biased region" description="Polar residues" evidence="1">
    <location>
        <begin position="35"/>
        <end position="48"/>
    </location>
</feature>
<dbReference type="Proteomes" id="UP001221838">
    <property type="component" value="Unassembled WGS sequence"/>
</dbReference>
<feature type="compositionally biased region" description="Polar residues" evidence="1">
    <location>
        <begin position="140"/>
        <end position="155"/>
    </location>
</feature>
<evidence type="ECO:0008006" key="5">
    <source>
        <dbReference type="Google" id="ProtNLM"/>
    </source>
</evidence>
<comment type="caution">
    <text evidence="3">The sequence shown here is derived from an EMBL/GenBank/DDBJ whole genome shotgun (WGS) entry which is preliminary data.</text>
</comment>
<feature type="region of interest" description="Disordered" evidence="1">
    <location>
        <begin position="19"/>
        <end position="163"/>
    </location>
</feature>
<sequence>MFKRMMVLGAVASALALAGCQDRPRQDPAMGGSGVENQNALPATQTPMPATGGSGASDYNSPGSTSGSTNTEDTTQSRDIENGADLGGTGGAGAGGEVTPVEPNTGTDVKGTSMDTKGDLNPNPPSNTADDLGGTGGSGTMNDQTVPETNHPDSTMQHDDMAK</sequence>
<accession>A0ABT5DEE2</accession>
<name>A0ABT5DEE2_9BACT</name>
<reference evidence="3 4" key="1">
    <citation type="submission" date="2022-11" db="EMBL/GenBank/DDBJ databases">
        <title>Minimal conservation of predation-associated metabolite biosynthetic gene clusters underscores biosynthetic potential of Myxococcota including descriptions for ten novel species: Archangium lansinium sp. nov., Myxococcus landrumus sp. nov., Nannocystis bai.</title>
        <authorList>
            <person name="Ahearne A."/>
            <person name="Stevens C."/>
            <person name="Dowd S."/>
        </authorList>
    </citation>
    <scope>NUCLEOTIDE SEQUENCE [LARGE SCALE GENOMIC DNA]</scope>
    <source>
        <strain evidence="3 4">NCWAL01</strain>
    </source>
</reference>
<evidence type="ECO:0000256" key="1">
    <source>
        <dbReference type="SAM" id="MobiDB-lite"/>
    </source>
</evidence>
<feature type="chain" id="PRO_5045760947" description="Lipoprotein" evidence="2">
    <location>
        <begin position="19"/>
        <end position="163"/>
    </location>
</feature>
<evidence type="ECO:0000313" key="3">
    <source>
        <dbReference type="EMBL" id="MDC0712050.1"/>
    </source>
</evidence>
<feature type="signal peptide" evidence="2">
    <location>
        <begin position="1"/>
        <end position="18"/>
    </location>
</feature>
<evidence type="ECO:0000313" key="4">
    <source>
        <dbReference type="Proteomes" id="UP001221838"/>
    </source>
</evidence>
<gene>
    <name evidence="3" type="ORF">POL68_26515</name>
</gene>
<dbReference type="RefSeq" id="WP_272142111.1">
    <property type="nucleotide sequence ID" value="NZ_JAQNDM010000002.1"/>
</dbReference>
<feature type="compositionally biased region" description="Gly residues" evidence="1">
    <location>
        <begin position="85"/>
        <end position="96"/>
    </location>
</feature>
<evidence type="ECO:0000256" key="2">
    <source>
        <dbReference type="SAM" id="SignalP"/>
    </source>
</evidence>
<proteinExistence type="predicted"/>
<organism evidence="3 4">
    <name type="scientific">Stigmatella ashevillensis</name>
    <dbReference type="NCBI Taxonomy" id="2995309"/>
    <lineage>
        <taxon>Bacteria</taxon>
        <taxon>Pseudomonadati</taxon>
        <taxon>Myxococcota</taxon>
        <taxon>Myxococcia</taxon>
        <taxon>Myxococcales</taxon>
        <taxon>Cystobacterineae</taxon>
        <taxon>Archangiaceae</taxon>
        <taxon>Stigmatella</taxon>
    </lineage>
</organism>
<keyword evidence="2" id="KW-0732">Signal</keyword>
<feature type="compositionally biased region" description="Low complexity" evidence="1">
    <location>
        <begin position="60"/>
        <end position="71"/>
    </location>
</feature>
<dbReference type="EMBL" id="JAQNDM010000002">
    <property type="protein sequence ID" value="MDC0712050.1"/>
    <property type="molecule type" value="Genomic_DNA"/>
</dbReference>
<protein>
    <recommendedName>
        <fullName evidence="5">Lipoprotein</fullName>
    </recommendedName>
</protein>
<keyword evidence="4" id="KW-1185">Reference proteome</keyword>